<evidence type="ECO:0000256" key="2">
    <source>
        <dbReference type="SAM" id="SignalP"/>
    </source>
</evidence>
<evidence type="ECO:0000313" key="4">
    <source>
        <dbReference type="Proteomes" id="UP000008141"/>
    </source>
</evidence>
<dbReference type="RefSeq" id="XP_005848212.1">
    <property type="nucleotide sequence ID" value="XM_005848150.1"/>
</dbReference>
<feature type="region of interest" description="Disordered" evidence="1">
    <location>
        <begin position="24"/>
        <end position="52"/>
    </location>
</feature>
<evidence type="ECO:0000256" key="1">
    <source>
        <dbReference type="SAM" id="MobiDB-lite"/>
    </source>
</evidence>
<evidence type="ECO:0000313" key="3">
    <source>
        <dbReference type="EMBL" id="EFN56110.1"/>
    </source>
</evidence>
<dbReference type="InterPro" id="IPR029000">
    <property type="entry name" value="Cyclophilin-like_dom_sf"/>
</dbReference>
<accession>E1ZCV0</accession>
<dbReference type="Proteomes" id="UP000008141">
    <property type="component" value="Unassembled WGS sequence"/>
</dbReference>
<dbReference type="PANTHER" id="PTHR46873">
    <property type="entry name" value="EXPRESSED PROTEIN"/>
    <property type="match status" value="1"/>
</dbReference>
<feature type="signal peptide" evidence="2">
    <location>
        <begin position="1"/>
        <end position="22"/>
    </location>
</feature>
<dbReference type="STRING" id="554065.E1ZCV0"/>
<feature type="chain" id="PRO_5003155833" evidence="2">
    <location>
        <begin position="23"/>
        <end position="258"/>
    </location>
</feature>
<proteinExistence type="predicted"/>
<keyword evidence="2" id="KW-0732">Signal</keyword>
<dbReference type="OrthoDB" id="532384at2759"/>
<dbReference type="OMA" id="WGLVEEW"/>
<reference evidence="3 4" key="1">
    <citation type="journal article" date="2010" name="Plant Cell">
        <title>The Chlorella variabilis NC64A genome reveals adaptation to photosymbiosis, coevolution with viruses, and cryptic sex.</title>
        <authorList>
            <person name="Blanc G."/>
            <person name="Duncan G."/>
            <person name="Agarkova I."/>
            <person name="Borodovsky M."/>
            <person name="Gurnon J."/>
            <person name="Kuo A."/>
            <person name="Lindquist E."/>
            <person name="Lucas S."/>
            <person name="Pangilinan J."/>
            <person name="Polle J."/>
            <person name="Salamov A."/>
            <person name="Terry A."/>
            <person name="Yamada T."/>
            <person name="Dunigan D.D."/>
            <person name="Grigoriev I.V."/>
            <person name="Claverie J.M."/>
            <person name="Van Etten J.L."/>
        </authorList>
    </citation>
    <scope>NUCLEOTIDE SEQUENCE [LARGE SCALE GENOMIC DNA]</scope>
    <source>
        <strain evidence="3 4">NC64A</strain>
    </source>
</reference>
<dbReference type="GeneID" id="17355838"/>
<name>E1ZCV0_CHLVA</name>
<feature type="compositionally biased region" description="Basic and acidic residues" evidence="1">
    <location>
        <begin position="24"/>
        <end position="36"/>
    </location>
</feature>
<keyword evidence="4" id="KW-1185">Reference proteome</keyword>
<dbReference type="AlphaFoldDB" id="E1ZCV0"/>
<dbReference type="SUPFAM" id="SSF50891">
    <property type="entry name" value="Cyclophilin-like"/>
    <property type="match status" value="1"/>
</dbReference>
<dbReference type="eggNOG" id="ENOG502QQWW">
    <property type="taxonomic scope" value="Eukaryota"/>
</dbReference>
<organism evidence="4">
    <name type="scientific">Chlorella variabilis</name>
    <name type="common">Green alga</name>
    <dbReference type="NCBI Taxonomy" id="554065"/>
    <lineage>
        <taxon>Eukaryota</taxon>
        <taxon>Viridiplantae</taxon>
        <taxon>Chlorophyta</taxon>
        <taxon>core chlorophytes</taxon>
        <taxon>Trebouxiophyceae</taxon>
        <taxon>Chlorellales</taxon>
        <taxon>Chlorellaceae</taxon>
        <taxon>Chlorella clade</taxon>
        <taxon>Chlorella</taxon>
    </lineage>
</organism>
<protein>
    <submittedName>
        <fullName evidence="3">Uncharacterized protein</fullName>
    </submittedName>
</protein>
<gene>
    <name evidence="3" type="ORF">CHLNCDRAFT_144708</name>
</gene>
<dbReference type="PANTHER" id="PTHR46873:SF1">
    <property type="entry name" value="EXPRESSED PROTEIN"/>
    <property type="match status" value="1"/>
</dbReference>
<dbReference type="EMBL" id="GL433842">
    <property type="protein sequence ID" value="EFN56110.1"/>
    <property type="molecule type" value="Genomic_DNA"/>
</dbReference>
<dbReference type="FunCoup" id="E1ZCV0">
    <property type="interactions" value="98"/>
</dbReference>
<dbReference type="InParanoid" id="E1ZCV0"/>
<sequence length="258" mass="27670">MPLTHACALLLLLLAAWETAGAREGDAAERPDRGAREGASSGASSGSGGGLLRAPRQLRQARRGGVGLGQPPPVVVLYTQFGAIRVKLLEGVAPRITALVWHLAAARNCSTTYTCAFYRNEARPQSGPGPPYALLQGRMHDLAEASWAASLRSPAASCAVVDPPWEGVIEVKRGHVCFIPGGKDFFIALGDHPEWGKSHPCWGLVEEWFATDLIIAQAYNPWTHPDHGTVLRILTIEVPYTMAVEGDRTYGGMLGSLR</sequence>
<dbReference type="KEGG" id="cvr:CHLNCDRAFT_144708"/>